<sequence length="344" mass="36750">MTPSADPLSDVLASLHIRAGSLSGLEARGSWALRFQVHEHIKIGAVLDGSCWLSVDNAEPVRLEAGDCFLLAARESFTISSDRRTPHRSAEELYRAADSRIVQLGHNLATGAQERTLVVGSSIDFLDTTVALLLGGLPPMVHIRAGTPQAQAIQPLLGVFLDEVSAVRAGTSVMSDRLTEILFIQALRAVVAADMPDGTSLPGWLGALNDPRISRVLLLMHQKAGHPWTVSALGAQVGMGRASFAARFKELVGLPPLVYLQRWRILAAGQELRRGERTVASVAAQWGYSSESALSTAFKRITGISPAQYRSAPAEAVIATRVGWPAVPFRVPTASETRAGSPDA</sequence>
<dbReference type="PROSITE" id="PS01124">
    <property type="entry name" value="HTH_ARAC_FAMILY_2"/>
    <property type="match status" value="1"/>
</dbReference>
<keyword evidence="6" id="KW-1185">Reference proteome</keyword>
<evidence type="ECO:0000259" key="4">
    <source>
        <dbReference type="PROSITE" id="PS01124"/>
    </source>
</evidence>
<dbReference type="PANTHER" id="PTHR46796">
    <property type="entry name" value="HTH-TYPE TRANSCRIPTIONAL ACTIVATOR RHAS-RELATED"/>
    <property type="match status" value="1"/>
</dbReference>
<proteinExistence type="predicted"/>
<name>A0A6H9URK4_9ACTN</name>
<keyword evidence="2" id="KW-0238">DNA-binding</keyword>
<dbReference type="Pfam" id="PF12833">
    <property type="entry name" value="HTH_18"/>
    <property type="match status" value="1"/>
</dbReference>
<dbReference type="PANTHER" id="PTHR46796:SF7">
    <property type="entry name" value="ARAC FAMILY TRANSCRIPTIONAL REGULATOR"/>
    <property type="match status" value="1"/>
</dbReference>
<evidence type="ECO:0000256" key="1">
    <source>
        <dbReference type="ARBA" id="ARBA00023015"/>
    </source>
</evidence>
<dbReference type="SMART" id="SM00342">
    <property type="entry name" value="HTH_ARAC"/>
    <property type="match status" value="1"/>
</dbReference>
<dbReference type="Proteomes" id="UP000442707">
    <property type="component" value="Unassembled WGS sequence"/>
</dbReference>
<dbReference type="EMBL" id="VZRB01000037">
    <property type="protein sequence ID" value="KAB1140840.1"/>
    <property type="molecule type" value="Genomic_DNA"/>
</dbReference>
<dbReference type="SUPFAM" id="SSF46689">
    <property type="entry name" value="Homeodomain-like"/>
    <property type="match status" value="2"/>
</dbReference>
<reference evidence="5 6" key="1">
    <citation type="submission" date="2019-09" db="EMBL/GenBank/DDBJ databases">
        <title>Screening of Novel Bioactive Compounds from Soil-Associated.</title>
        <authorList>
            <person name="Zhao S."/>
        </authorList>
    </citation>
    <scope>NUCLEOTIDE SEQUENCE [LARGE SCALE GENOMIC DNA]</scope>
    <source>
        <strain evidence="5 6">HIT-DPA4</strain>
    </source>
</reference>
<evidence type="ECO:0000313" key="6">
    <source>
        <dbReference type="Proteomes" id="UP000442707"/>
    </source>
</evidence>
<protein>
    <submittedName>
        <fullName evidence="5">AraC family transcriptional regulator</fullName>
    </submittedName>
</protein>
<evidence type="ECO:0000256" key="2">
    <source>
        <dbReference type="ARBA" id="ARBA00023125"/>
    </source>
</evidence>
<dbReference type="AlphaFoldDB" id="A0A6H9URK4"/>
<comment type="caution">
    <text evidence="5">The sequence shown here is derived from an EMBL/GenBank/DDBJ whole genome shotgun (WGS) entry which is preliminary data.</text>
</comment>
<dbReference type="GO" id="GO:0003700">
    <property type="term" value="F:DNA-binding transcription factor activity"/>
    <property type="evidence" value="ECO:0007669"/>
    <property type="project" value="InterPro"/>
</dbReference>
<dbReference type="InterPro" id="IPR009057">
    <property type="entry name" value="Homeodomain-like_sf"/>
</dbReference>
<accession>A0A6H9URK4</accession>
<gene>
    <name evidence="5" type="ORF">F7R91_34420</name>
</gene>
<dbReference type="InterPro" id="IPR018060">
    <property type="entry name" value="HTH_AraC"/>
</dbReference>
<dbReference type="GO" id="GO:0043565">
    <property type="term" value="F:sequence-specific DNA binding"/>
    <property type="evidence" value="ECO:0007669"/>
    <property type="project" value="InterPro"/>
</dbReference>
<feature type="domain" description="HTH araC/xylS-type" evidence="4">
    <location>
        <begin position="214"/>
        <end position="312"/>
    </location>
</feature>
<dbReference type="Pfam" id="PF12852">
    <property type="entry name" value="Cupin_6"/>
    <property type="match status" value="1"/>
</dbReference>
<evidence type="ECO:0000256" key="3">
    <source>
        <dbReference type="ARBA" id="ARBA00023163"/>
    </source>
</evidence>
<keyword evidence="3" id="KW-0804">Transcription</keyword>
<evidence type="ECO:0000313" key="5">
    <source>
        <dbReference type="EMBL" id="KAB1140840.1"/>
    </source>
</evidence>
<keyword evidence="1" id="KW-0805">Transcription regulation</keyword>
<dbReference type="InterPro" id="IPR050204">
    <property type="entry name" value="AraC_XylS_family_regulators"/>
</dbReference>
<dbReference type="Gene3D" id="1.10.10.60">
    <property type="entry name" value="Homeodomain-like"/>
    <property type="match status" value="2"/>
</dbReference>
<dbReference type="RefSeq" id="WP_150956213.1">
    <property type="nucleotide sequence ID" value="NZ_VZRB01000037.1"/>
</dbReference>
<dbReference type="InterPro" id="IPR032783">
    <property type="entry name" value="AraC_lig"/>
</dbReference>
<organism evidence="5 6">
    <name type="scientific">Streptomyces luteolifulvus</name>
    <dbReference type="NCBI Taxonomy" id="2615112"/>
    <lineage>
        <taxon>Bacteria</taxon>
        <taxon>Bacillati</taxon>
        <taxon>Actinomycetota</taxon>
        <taxon>Actinomycetes</taxon>
        <taxon>Kitasatosporales</taxon>
        <taxon>Streptomycetaceae</taxon>
        <taxon>Streptomyces</taxon>
    </lineage>
</organism>